<proteinExistence type="predicted"/>
<name>A0ABQ2DHJ9_9DEIO</name>
<reference evidence="2" key="1">
    <citation type="journal article" date="2019" name="Int. J. Syst. Evol. Microbiol.">
        <title>The Global Catalogue of Microorganisms (GCM) 10K type strain sequencing project: providing services to taxonomists for standard genome sequencing and annotation.</title>
        <authorList>
            <consortium name="The Broad Institute Genomics Platform"/>
            <consortium name="The Broad Institute Genome Sequencing Center for Infectious Disease"/>
            <person name="Wu L."/>
            <person name="Ma J."/>
        </authorList>
    </citation>
    <scope>NUCLEOTIDE SEQUENCE [LARGE SCALE GENOMIC DNA]</scope>
    <source>
        <strain evidence="2">JCM 14370</strain>
    </source>
</reference>
<protein>
    <submittedName>
        <fullName evidence="1">Uncharacterized protein</fullName>
    </submittedName>
</protein>
<evidence type="ECO:0000313" key="1">
    <source>
        <dbReference type="EMBL" id="GGJ58307.1"/>
    </source>
</evidence>
<sequence>MNEHQDVPEYLESTYSMLTRSFNQSEIEKYLNELIWCLYEYMSDRNLATILSITTSRDKGHIYNHIYSVIGDKKYDPLGLEKVITKLSEHGFDEWTQEE</sequence>
<gene>
    <name evidence="1" type="ORF">GCM10008938_50480</name>
</gene>
<comment type="caution">
    <text evidence="1">The sequence shown here is derived from an EMBL/GenBank/DDBJ whole genome shotgun (WGS) entry which is preliminary data.</text>
</comment>
<dbReference type="Proteomes" id="UP000632222">
    <property type="component" value="Unassembled WGS sequence"/>
</dbReference>
<organism evidence="1 2">
    <name type="scientific">Deinococcus roseus</name>
    <dbReference type="NCBI Taxonomy" id="392414"/>
    <lineage>
        <taxon>Bacteria</taxon>
        <taxon>Thermotogati</taxon>
        <taxon>Deinococcota</taxon>
        <taxon>Deinococci</taxon>
        <taxon>Deinococcales</taxon>
        <taxon>Deinococcaceae</taxon>
        <taxon>Deinococcus</taxon>
    </lineage>
</organism>
<dbReference type="EMBL" id="BMOD01000043">
    <property type="protein sequence ID" value="GGJ58307.1"/>
    <property type="molecule type" value="Genomic_DNA"/>
</dbReference>
<keyword evidence="2" id="KW-1185">Reference proteome</keyword>
<evidence type="ECO:0000313" key="2">
    <source>
        <dbReference type="Proteomes" id="UP000632222"/>
    </source>
</evidence>
<accession>A0ABQ2DHJ9</accession>